<keyword evidence="6 7" id="KW-0472">Membrane</keyword>
<dbReference type="PATRIC" id="fig|520767.4.peg.1757"/>
<keyword evidence="5 7" id="KW-1133">Transmembrane helix</keyword>
<keyword evidence="3" id="KW-1003">Cell membrane</keyword>
<dbReference type="InterPro" id="IPR052518">
    <property type="entry name" value="CHR_Transporter"/>
</dbReference>
<comment type="subcellular location">
    <subcellularLocation>
        <location evidence="1">Cell membrane</location>
        <topology evidence="1">Multi-pass membrane protein</topology>
    </subcellularLocation>
</comment>
<dbReference type="GO" id="GO:0005886">
    <property type="term" value="C:plasma membrane"/>
    <property type="evidence" value="ECO:0007669"/>
    <property type="project" value="UniProtKB-SubCell"/>
</dbReference>
<proteinExistence type="inferred from homology"/>
<organism evidence="8 9">
    <name type="scientific">Thermovenabulum gondwanense</name>
    <dbReference type="NCBI Taxonomy" id="520767"/>
    <lineage>
        <taxon>Bacteria</taxon>
        <taxon>Bacillati</taxon>
        <taxon>Bacillota</taxon>
        <taxon>Clostridia</taxon>
        <taxon>Thermosediminibacterales</taxon>
        <taxon>Thermosediminibacteraceae</taxon>
        <taxon>Thermovenabulum</taxon>
    </lineage>
</organism>
<evidence type="ECO:0000256" key="6">
    <source>
        <dbReference type="ARBA" id="ARBA00023136"/>
    </source>
</evidence>
<evidence type="ECO:0000256" key="7">
    <source>
        <dbReference type="SAM" id="Phobius"/>
    </source>
</evidence>
<comment type="caution">
    <text evidence="8">The sequence shown here is derived from an EMBL/GenBank/DDBJ whole genome shotgun (WGS) entry which is preliminary data.</text>
</comment>
<dbReference type="RefSeq" id="WP_245641345.1">
    <property type="nucleotide sequence ID" value="NZ_LOHZ01000035.1"/>
</dbReference>
<feature type="transmembrane region" description="Helical" evidence="7">
    <location>
        <begin position="78"/>
        <end position="99"/>
    </location>
</feature>
<dbReference type="EMBL" id="LOHZ01000035">
    <property type="protein sequence ID" value="KYO65407.1"/>
    <property type="molecule type" value="Genomic_DNA"/>
</dbReference>
<dbReference type="AlphaFoldDB" id="A0A161PTV8"/>
<accession>A0A161PTV8</accession>
<feature type="transmembrane region" description="Helical" evidence="7">
    <location>
        <begin position="111"/>
        <end position="132"/>
    </location>
</feature>
<evidence type="ECO:0000256" key="4">
    <source>
        <dbReference type="ARBA" id="ARBA00022692"/>
    </source>
</evidence>
<dbReference type="GO" id="GO:0015109">
    <property type="term" value="F:chromate transmembrane transporter activity"/>
    <property type="evidence" value="ECO:0007669"/>
    <property type="project" value="InterPro"/>
</dbReference>
<evidence type="ECO:0000313" key="9">
    <source>
        <dbReference type="Proteomes" id="UP000075737"/>
    </source>
</evidence>
<evidence type="ECO:0000256" key="1">
    <source>
        <dbReference type="ARBA" id="ARBA00004651"/>
    </source>
</evidence>
<dbReference type="Pfam" id="PF02417">
    <property type="entry name" value="Chromate_transp"/>
    <property type="match status" value="1"/>
</dbReference>
<name>A0A161PTV8_9FIRM</name>
<dbReference type="PANTHER" id="PTHR43663">
    <property type="entry name" value="CHROMATE TRANSPORT PROTEIN-RELATED"/>
    <property type="match status" value="1"/>
</dbReference>
<feature type="transmembrane region" description="Helical" evidence="7">
    <location>
        <begin position="7"/>
        <end position="29"/>
    </location>
</feature>
<evidence type="ECO:0000256" key="3">
    <source>
        <dbReference type="ARBA" id="ARBA00022475"/>
    </source>
</evidence>
<gene>
    <name evidence="8" type="primary">chrA_2</name>
    <name evidence="8" type="ORF">ATZ99_16410</name>
</gene>
<keyword evidence="4 7" id="KW-0812">Transmembrane</keyword>
<dbReference type="Proteomes" id="UP000075737">
    <property type="component" value="Unassembled WGS sequence"/>
</dbReference>
<dbReference type="STRING" id="520767.ATZ99_16410"/>
<evidence type="ECO:0000256" key="5">
    <source>
        <dbReference type="ARBA" id="ARBA00022989"/>
    </source>
</evidence>
<dbReference type="InterPro" id="IPR003370">
    <property type="entry name" value="Chromate_transpt"/>
</dbReference>
<evidence type="ECO:0000313" key="8">
    <source>
        <dbReference type="EMBL" id="KYO65407.1"/>
    </source>
</evidence>
<keyword evidence="9" id="KW-1185">Reference proteome</keyword>
<feature type="transmembrane region" description="Helical" evidence="7">
    <location>
        <begin position="152"/>
        <end position="174"/>
    </location>
</feature>
<comment type="similarity">
    <text evidence="2">Belongs to the chromate ion transporter (CHR) (TC 2.A.51) family.</text>
</comment>
<dbReference type="PANTHER" id="PTHR43663:SF1">
    <property type="entry name" value="CHROMATE TRANSPORTER"/>
    <property type="match status" value="1"/>
</dbReference>
<reference evidence="8 9" key="1">
    <citation type="submission" date="2015-12" db="EMBL/GenBank/DDBJ databases">
        <title>Draft genome of Thermovenabulum gondwanense isolated from a red thermophilic microbial mat colonisisng an outflow channel of a bore well.</title>
        <authorList>
            <person name="Patel B.K."/>
        </authorList>
    </citation>
    <scope>NUCLEOTIDE SEQUENCE [LARGE SCALE GENOMIC DNA]</scope>
    <source>
        <strain evidence="8 9">R270</strain>
    </source>
</reference>
<sequence>MIDYIKLFLAFFKVGLFGFGGGYAMLPLIQKEVVEINKWLDFKEFMDVLAISQVTPGPISVNAATFVGYKVKGVLGSAFATLGVAMPSFIIILFLAYIIKKYRSQIKAVEYFFQAIRPVVIALILQAAINIGRNSITGIKEFTIAAVTFAGIYFLKANPIAVIFFSALFGVLIYR</sequence>
<evidence type="ECO:0000256" key="2">
    <source>
        <dbReference type="ARBA" id="ARBA00005262"/>
    </source>
</evidence>
<protein>
    <submittedName>
        <fullName evidence="8">Chromate transport protein</fullName>
    </submittedName>
</protein>